<evidence type="ECO:0000256" key="4">
    <source>
        <dbReference type="ARBA" id="ARBA00023136"/>
    </source>
</evidence>
<evidence type="ECO:0000256" key="1">
    <source>
        <dbReference type="ARBA" id="ARBA00004141"/>
    </source>
</evidence>
<proteinExistence type="predicted"/>
<evidence type="ECO:0000313" key="6">
    <source>
        <dbReference type="EMBL" id="HFN00797.1"/>
    </source>
</evidence>
<comment type="subcellular location">
    <subcellularLocation>
        <location evidence="1">Membrane</location>
        <topology evidence="1">Multi-pass membrane protein</topology>
    </subcellularLocation>
</comment>
<evidence type="ECO:0000256" key="2">
    <source>
        <dbReference type="ARBA" id="ARBA00022692"/>
    </source>
</evidence>
<organism evidence="6">
    <name type="scientific">Oscillatoriales cyanobacterium SpSt-418</name>
    <dbReference type="NCBI Taxonomy" id="2282169"/>
    <lineage>
        <taxon>Bacteria</taxon>
        <taxon>Bacillati</taxon>
        <taxon>Cyanobacteriota</taxon>
        <taxon>Cyanophyceae</taxon>
        <taxon>Oscillatoriophycideae</taxon>
        <taxon>Oscillatoriales</taxon>
    </lineage>
</organism>
<evidence type="ECO:0000256" key="5">
    <source>
        <dbReference type="SAM" id="Phobius"/>
    </source>
</evidence>
<dbReference type="AlphaFoldDB" id="A0A7C3PLD3"/>
<gene>
    <name evidence="6" type="ORF">ENR64_24195</name>
</gene>
<feature type="transmembrane region" description="Helical" evidence="5">
    <location>
        <begin position="63"/>
        <end position="90"/>
    </location>
</feature>
<sequence>MMRDSLPSPVRQWGMWCHLSSLAWIVVPVRFISLVVPLIIWLLKREEHPFIDAQGKESLNFQISIVIYEIAITALWAVAGIFLFGSAFFAAPALESSDAAGIAFVASLGIVFLVPVILLMLIGVFAAIAAIVAALKASNGESYRYPFTLRFLK</sequence>
<keyword evidence="2 5" id="KW-0812">Transmembrane</keyword>
<keyword evidence="4 5" id="KW-0472">Membrane</keyword>
<reference evidence="6" key="1">
    <citation type="journal article" date="2020" name="mSystems">
        <title>Genome- and Community-Level Interaction Insights into Carbon Utilization and Element Cycling Functions of Hydrothermarchaeota in Hydrothermal Sediment.</title>
        <authorList>
            <person name="Zhou Z."/>
            <person name="Liu Y."/>
            <person name="Xu W."/>
            <person name="Pan J."/>
            <person name="Luo Z.H."/>
            <person name="Li M."/>
        </authorList>
    </citation>
    <scope>NUCLEOTIDE SEQUENCE [LARGE SCALE GENOMIC DNA]</scope>
    <source>
        <strain evidence="6">SpSt-418</strain>
    </source>
</reference>
<feature type="transmembrane region" description="Helical" evidence="5">
    <location>
        <begin position="102"/>
        <end position="135"/>
    </location>
</feature>
<comment type="caution">
    <text evidence="6">The sequence shown here is derived from an EMBL/GenBank/DDBJ whole genome shotgun (WGS) entry which is preliminary data.</text>
</comment>
<keyword evidence="3 5" id="KW-1133">Transmembrane helix</keyword>
<dbReference type="Pfam" id="PF09685">
    <property type="entry name" value="MamF_MmsF"/>
    <property type="match status" value="1"/>
</dbReference>
<dbReference type="EMBL" id="DSRU01000343">
    <property type="protein sequence ID" value="HFN00797.1"/>
    <property type="molecule type" value="Genomic_DNA"/>
</dbReference>
<evidence type="ECO:0000256" key="3">
    <source>
        <dbReference type="ARBA" id="ARBA00022989"/>
    </source>
</evidence>
<accession>A0A7C3PLD3</accession>
<feature type="transmembrane region" description="Helical" evidence="5">
    <location>
        <begin position="22"/>
        <end position="43"/>
    </location>
</feature>
<protein>
    <submittedName>
        <fullName evidence="6">DUF4870 domain-containing protein</fullName>
    </submittedName>
</protein>
<name>A0A7C3PLD3_9CYAN</name>
<dbReference type="InterPro" id="IPR019109">
    <property type="entry name" value="MamF_MmsF"/>
</dbReference>